<keyword evidence="5" id="KW-0653">Protein transport</keyword>
<gene>
    <name evidence="5" type="primary">tatC</name>
    <name evidence="6" type="ORF">SAMN05444280_11145</name>
</gene>
<keyword evidence="5" id="KW-0811">Translocation</keyword>
<name>A0A1M6GME6_9BACT</name>
<dbReference type="AlphaFoldDB" id="A0A1M6GME6"/>
<dbReference type="Proteomes" id="UP000184050">
    <property type="component" value="Unassembled WGS sequence"/>
</dbReference>
<dbReference type="HAMAP" id="MF_00902">
    <property type="entry name" value="TatC"/>
    <property type="match status" value="1"/>
</dbReference>
<keyword evidence="4 5" id="KW-0472">Membrane</keyword>
<evidence type="ECO:0000313" key="7">
    <source>
        <dbReference type="Proteomes" id="UP000184050"/>
    </source>
</evidence>
<evidence type="ECO:0000313" key="6">
    <source>
        <dbReference type="EMBL" id="SHJ11137.1"/>
    </source>
</evidence>
<dbReference type="STRING" id="1168035.SAMN05444280_11145"/>
<evidence type="ECO:0000256" key="5">
    <source>
        <dbReference type="HAMAP-Rule" id="MF_00902"/>
    </source>
</evidence>
<reference evidence="6 7" key="1">
    <citation type="submission" date="2016-11" db="EMBL/GenBank/DDBJ databases">
        <authorList>
            <person name="Jaros S."/>
            <person name="Januszkiewicz K."/>
            <person name="Wedrychowicz H."/>
        </authorList>
    </citation>
    <scope>NUCLEOTIDE SEQUENCE [LARGE SCALE GENOMIC DNA]</scope>
    <source>
        <strain evidence="6 7">DSM 27063</strain>
    </source>
</reference>
<dbReference type="GO" id="GO:0009977">
    <property type="term" value="F:proton motive force dependent protein transmembrane transporter activity"/>
    <property type="evidence" value="ECO:0007669"/>
    <property type="project" value="TreeGrafter"/>
</dbReference>
<feature type="transmembrane region" description="Helical" evidence="5">
    <location>
        <begin position="43"/>
        <end position="60"/>
    </location>
</feature>
<sequence>MSEEEKRNKRFGKKKNEEDKSGMKSAYAEMSFLEHMEELRWHIIRSALAIIVFAVAAFILKDFIFNTVILNPRTPDFWTNRMFAQLADAVGTDALRINQTPLELISIKIAGQFMTHIWVSIIAGFIIASPVVFYEFWRFIKPALYDNEKQHASGAVFFTSVLFLMGILFGYYLIVPLSIHFLGTYNVSGDVTNQINLKSYIGSVTSISLAAGVIFLIPIFSYFLSKVGLLTPQFMKTYRRHSYVVMLLLSAVITPPDIFSQIMVCFPLVFLYEIGIIISRRVVKKREKEMDEI</sequence>
<dbReference type="PANTHER" id="PTHR30371:SF0">
    <property type="entry name" value="SEC-INDEPENDENT PROTEIN TRANSLOCASE PROTEIN TATC, CHLOROPLASTIC-RELATED"/>
    <property type="match status" value="1"/>
</dbReference>
<evidence type="ECO:0000256" key="4">
    <source>
        <dbReference type="ARBA" id="ARBA00023136"/>
    </source>
</evidence>
<feature type="transmembrane region" description="Helical" evidence="5">
    <location>
        <begin position="237"/>
        <end position="253"/>
    </location>
</feature>
<feature type="transmembrane region" description="Helical" evidence="5">
    <location>
        <begin position="113"/>
        <end position="134"/>
    </location>
</feature>
<dbReference type="GO" id="GO:0033281">
    <property type="term" value="C:TAT protein transport complex"/>
    <property type="evidence" value="ECO:0007669"/>
    <property type="project" value="UniProtKB-UniRule"/>
</dbReference>
<keyword evidence="5" id="KW-0813">Transport</keyword>
<keyword evidence="7" id="KW-1185">Reference proteome</keyword>
<keyword evidence="5" id="KW-1003">Cell membrane</keyword>
<evidence type="ECO:0000256" key="3">
    <source>
        <dbReference type="ARBA" id="ARBA00022989"/>
    </source>
</evidence>
<keyword evidence="2 5" id="KW-0812">Transmembrane</keyword>
<feature type="transmembrane region" description="Helical" evidence="5">
    <location>
        <begin position="199"/>
        <end position="225"/>
    </location>
</feature>
<dbReference type="GO" id="GO:0043953">
    <property type="term" value="P:protein transport by the Tat complex"/>
    <property type="evidence" value="ECO:0007669"/>
    <property type="project" value="UniProtKB-UniRule"/>
</dbReference>
<accession>A0A1M6GME6</accession>
<feature type="transmembrane region" description="Helical" evidence="5">
    <location>
        <begin position="259"/>
        <end position="278"/>
    </location>
</feature>
<dbReference type="InterPro" id="IPR002033">
    <property type="entry name" value="TatC"/>
</dbReference>
<comment type="function">
    <text evidence="5">Part of the twin-arginine translocation (Tat) system that transports large folded proteins containing a characteristic twin-arginine motif in their signal peptide across membranes.</text>
</comment>
<organism evidence="6 7">
    <name type="scientific">Tangfeifania diversioriginum</name>
    <dbReference type="NCBI Taxonomy" id="1168035"/>
    <lineage>
        <taxon>Bacteria</taxon>
        <taxon>Pseudomonadati</taxon>
        <taxon>Bacteroidota</taxon>
        <taxon>Bacteroidia</taxon>
        <taxon>Marinilabiliales</taxon>
        <taxon>Prolixibacteraceae</taxon>
        <taxon>Tangfeifania</taxon>
    </lineage>
</organism>
<dbReference type="RefSeq" id="WP_245792677.1">
    <property type="nucleotide sequence ID" value="NZ_FQZE01000011.1"/>
</dbReference>
<comment type="subunit">
    <text evidence="5">Forms a complex with TatA.</text>
</comment>
<dbReference type="EMBL" id="FQZE01000011">
    <property type="protein sequence ID" value="SHJ11137.1"/>
    <property type="molecule type" value="Genomic_DNA"/>
</dbReference>
<keyword evidence="3 5" id="KW-1133">Transmembrane helix</keyword>
<proteinExistence type="inferred from homology"/>
<dbReference type="GO" id="GO:0065002">
    <property type="term" value="P:intracellular protein transmembrane transport"/>
    <property type="evidence" value="ECO:0007669"/>
    <property type="project" value="TreeGrafter"/>
</dbReference>
<evidence type="ECO:0000256" key="1">
    <source>
        <dbReference type="ARBA" id="ARBA00004141"/>
    </source>
</evidence>
<dbReference type="PANTHER" id="PTHR30371">
    <property type="entry name" value="SEC-INDEPENDENT PROTEIN TRANSLOCASE PROTEIN TATC"/>
    <property type="match status" value="1"/>
</dbReference>
<dbReference type="PRINTS" id="PR01840">
    <property type="entry name" value="TATCFAMILY"/>
</dbReference>
<dbReference type="NCBIfam" id="TIGR00945">
    <property type="entry name" value="tatC"/>
    <property type="match status" value="1"/>
</dbReference>
<comment type="similarity">
    <text evidence="5">Belongs to the TatC family.</text>
</comment>
<comment type="subcellular location">
    <subcellularLocation>
        <location evidence="5">Cell membrane</location>
        <topology evidence="5">Multi-pass membrane protein</topology>
    </subcellularLocation>
    <subcellularLocation>
        <location evidence="1">Membrane</location>
        <topology evidence="1">Multi-pass membrane protein</topology>
    </subcellularLocation>
</comment>
<feature type="transmembrane region" description="Helical" evidence="5">
    <location>
        <begin position="155"/>
        <end position="179"/>
    </location>
</feature>
<dbReference type="Pfam" id="PF00902">
    <property type="entry name" value="TatC"/>
    <property type="match status" value="1"/>
</dbReference>
<protein>
    <recommendedName>
        <fullName evidence="5">Sec-independent protein translocase protein TatC</fullName>
    </recommendedName>
</protein>
<evidence type="ECO:0000256" key="2">
    <source>
        <dbReference type="ARBA" id="ARBA00022692"/>
    </source>
</evidence>